<reference evidence="1 2" key="1">
    <citation type="journal article" date="2023" name="G3 (Bethesda)">
        <title>A chromosome-length genome assembly and annotation of blackberry (Rubus argutus, cv. 'Hillquist').</title>
        <authorList>
            <person name="Bruna T."/>
            <person name="Aryal R."/>
            <person name="Dudchenko O."/>
            <person name="Sargent D.J."/>
            <person name="Mead D."/>
            <person name="Buti M."/>
            <person name="Cavallini A."/>
            <person name="Hytonen T."/>
            <person name="Andres J."/>
            <person name="Pham M."/>
            <person name="Weisz D."/>
            <person name="Mascagni F."/>
            <person name="Usai G."/>
            <person name="Natali L."/>
            <person name="Bassil N."/>
            <person name="Fernandez G.E."/>
            <person name="Lomsadze A."/>
            <person name="Armour M."/>
            <person name="Olukolu B."/>
            <person name="Poorten T."/>
            <person name="Britton C."/>
            <person name="Davik J."/>
            <person name="Ashrafi H."/>
            <person name="Aiden E.L."/>
            <person name="Borodovsky M."/>
            <person name="Worthington M."/>
        </authorList>
    </citation>
    <scope>NUCLEOTIDE SEQUENCE [LARGE SCALE GENOMIC DNA]</scope>
    <source>
        <strain evidence="1">PI 553951</strain>
    </source>
</reference>
<gene>
    <name evidence="1" type="ORF">M0R45_006667</name>
</gene>
<accession>A0AAW1YR65</accession>
<evidence type="ECO:0000313" key="1">
    <source>
        <dbReference type="EMBL" id="KAK9951210.1"/>
    </source>
</evidence>
<dbReference type="Proteomes" id="UP001457282">
    <property type="component" value="Unassembled WGS sequence"/>
</dbReference>
<name>A0AAW1YR65_RUBAR</name>
<protein>
    <submittedName>
        <fullName evidence="1">Uncharacterized protein</fullName>
    </submittedName>
</protein>
<comment type="caution">
    <text evidence="1">The sequence shown here is derived from an EMBL/GenBank/DDBJ whole genome shotgun (WGS) entry which is preliminary data.</text>
</comment>
<dbReference type="AlphaFoldDB" id="A0AAW1YR65"/>
<dbReference type="EMBL" id="JBEDUW010000001">
    <property type="protein sequence ID" value="KAK9951210.1"/>
    <property type="molecule type" value="Genomic_DNA"/>
</dbReference>
<sequence length="257" mass="28822">MTSVNKEDLKIIIEEQMLEHNIIDIYTAFIVGDLKENNMSNQYIFGTTTSETTSRAHLTIDLAAPPAPRPHHSLCRRSLNLSQGRCYSSRRHRVLTPCPVLNRVGDLTFCPRRLLSSTQPPTPSLPPPCLCPRALLASTKPSRPELPASLPWWRRSMPSRRRRHEPNPLPLLRTAPLPATTKITICHVTALCPRRRLSSEATLLSLSRSFFSRRRSFAAAGSLSALLVAGDPIFLCSSSRWRPLQPTSLPDRIHLSL</sequence>
<evidence type="ECO:0000313" key="2">
    <source>
        <dbReference type="Proteomes" id="UP001457282"/>
    </source>
</evidence>
<proteinExistence type="predicted"/>
<keyword evidence="2" id="KW-1185">Reference proteome</keyword>
<organism evidence="1 2">
    <name type="scientific">Rubus argutus</name>
    <name type="common">Southern blackberry</name>
    <dbReference type="NCBI Taxonomy" id="59490"/>
    <lineage>
        <taxon>Eukaryota</taxon>
        <taxon>Viridiplantae</taxon>
        <taxon>Streptophyta</taxon>
        <taxon>Embryophyta</taxon>
        <taxon>Tracheophyta</taxon>
        <taxon>Spermatophyta</taxon>
        <taxon>Magnoliopsida</taxon>
        <taxon>eudicotyledons</taxon>
        <taxon>Gunneridae</taxon>
        <taxon>Pentapetalae</taxon>
        <taxon>rosids</taxon>
        <taxon>fabids</taxon>
        <taxon>Rosales</taxon>
        <taxon>Rosaceae</taxon>
        <taxon>Rosoideae</taxon>
        <taxon>Rosoideae incertae sedis</taxon>
        <taxon>Rubus</taxon>
    </lineage>
</organism>